<dbReference type="CDD" id="cd07596">
    <property type="entry name" value="BAR_SNX"/>
    <property type="match status" value="1"/>
</dbReference>
<dbReference type="OrthoDB" id="5227681at2759"/>
<dbReference type="InterPro" id="IPR027267">
    <property type="entry name" value="AH/BAR_dom_sf"/>
</dbReference>
<dbReference type="Proteomes" id="UP000015453">
    <property type="component" value="Unassembled WGS sequence"/>
</dbReference>
<proteinExistence type="predicted"/>
<dbReference type="GO" id="GO:0035091">
    <property type="term" value="F:phosphatidylinositol binding"/>
    <property type="evidence" value="ECO:0007669"/>
    <property type="project" value="InterPro"/>
</dbReference>
<reference evidence="4 5" key="1">
    <citation type="journal article" date="2013" name="BMC Genomics">
        <title>The miniature genome of a carnivorous plant Genlisea aurea contains a low number of genes and short non-coding sequences.</title>
        <authorList>
            <person name="Leushkin E.V."/>
            <person name="Sutormin R.A."/>
            <person name="Nabieva E.R."/>
            <person name="Penin A.A."/>
            <person name="Kondrashov A.S."/>
            <person name="Logacheva M.D."/>
        </authorList>
    </citation>
    <scope>NUCLEOTIDE SEQUENCE [LARGE SCALE GENOMIC DNA]</scope>
</reference>
<dbReference type="InterPro" id="IPR001683">
    <property type="entry name" value="PX_dom"/>
</dbReference>
<dbReference type="CDD" id="cd06859">
    <property type="entry name" value="PX_SNX1_2_like"/>
    <property type="match status" value="1"/>
</dbReference>
<dbReference type="SUPFAM" id="SSF64268">
    <property type="entry name" value="PX domain"/>
    <property type="match status" value="1"/>
</dbReference>
<dbReference type="Pfam" id="PF09325">
    <property type="entry name" value="Vps5"/>
    <property type="match status" value="1"/>
</dbReference>
<dbReference type="InterPro" id="IPR036871">
    <property type="entry name" value="PX_dom_sf"/>
</dbReference>
<protein>
    <recommendedName>
        <fullName evidence="3">PX domain-containing protein</fullName>
    </recommendedName>
</protein>
<dbReference type="SMART" id="SM00312">
    <property type="entry name" value="PX"/>
    <property type="match status" value="1"/>
</dbReference>
<evidence type="ECO:0000256" key="2">
    <source>
        <dbReference type="SAM" id="MobiDB-lite"/>
    </source>
</evidence>
<dbReference type="GO" id="GO:0005768">
    <property type="term" value="C:endosome"/>
    <property type="evidence" value="ECO:0007669"/>
    <property type="project" value="TreeGrafter"/>
</dbReference>
<accession>S8DRD1</accession>
<comment type="caution">
    <text evidence="4">The sequence shown here is derived from an EMBL/GenBank/DDBJ whole genome shotgun (WGS) entry which is preliminary data.</text>
</comment>
<dbReference type="InterPro" id="IPR015404">
    <property type="entry name" value="Vps5_C"/>
</dbReference>
<evidence type="ECO:0000313" key="4">
    <source>
        <dbReference type="EMBL" id="EPS65678.1"/>
    </source>
</evidence>
<evidence type="ECO:0000259" key="3">
    <source>
        <dbReference type="PROSITE" id="PS50195"/>
    </source>
</evidence>
<dbReference type="Pfam" id="PF00787">
    <property type="entry name" value="PX"/>
    <property type="match status" value="1"/>
</dbReference>
<dbReference type="AlphaFoldDB" id="S8DRD1"/>
<feature type="region of interest" description="Disordered" evidence="2">
    <location>
        <begin position="1"/>
        <end position="27"/>
    </location>
</feature>
<feature type="coiled-coil region" evidence="1">
    <location>
        <begin position="336"/>
        <end position="363"/>
    </location>
</feature>
<dbReference type="PANTHER" id="PTHR10555:SF170">
    <property type="entry name" value="FI18122P1"/>
    <property type="match status" value="1"/>
</dbReference>
<dbReference type="Gene3D" id="3.30.1520.10">
    <property type="entry name" value="Phox-like domain"/>
    <property type="match status" value="1"/>
</dbReference>
<keyword evidence="1" id="KW-0175">Coiled coil</keyword>
<sequence length="408" mass="46931">MERTGFGSTPQTQSPRSPSSQSPYLTASVSDPAKMGTGVQAYVSYKVITKLLLIVLEIVNFLTNFPEYDGFEKIVIRRYSDFVWLRDRLLEKYKGIFIPPLPEKSTVEKFRFTAEFIEMRRQALDIFVNRVASHNELSKSDDLRMFLQADEQTMDRARSMETGIFKKKPSDFFQMFKDVQSKVTDAVMGKEKPVEESNPEYEKLKNYIDHLEDHLAEAQKHAYRLVKRHRELGQSLSDFGKAIKLLGECEGNSLGKAFSDLGAKSEMLSTELMKEAHNLLMNFEEPLKDYVRAVQSIKDTMADRAAAYRHHFEMAETIKFKEIDMSKLRLTRSDKLPEAEREYEELKGEAAEATARFETMVKRMNDEMVRFQEQKTADLGVAFHRFAAGQAQLANSMAEAWSSLLQKL</sequence>
<organism evidence="4 5">
    <name type="scientific">Genlisea aurea</name>
    <dbReference type="NCBI Taxonomy" id="192259"/>
    <lineage>
        <taxon>Eukaryota</taxon>
        <taxon>Viridiplantae</taxon>
        <taxon>Streptophyta</taxon>
        <taxon>Embryophyta</taxon>
        <taxon>Tracheophyta</taxon>
        <taxon>Spermatophyta</taxon>
        <taxon>Magnoliopsida</taxon>
        <taxon>eudicotyledons</taxon>
        <taxon>Gunneridae</taxon>
        <taxon>Pentapetalae</taxon>
        <taxon>asterids</taxon>
        <taxon>lamiids</taxon>
        <taxon>Lamiales</taxon>
        <taxon>Lentibulariaceae</taxon>
        <taxon>Genlisea</taxon>
    </lineage>
</organism>
<dbReference type="PANTHER" id="PTHR10555">
    <property type="entry name" value="SORTING NEXIN"/>
    <property type="match status" value="1"/>
</dbReference>
<dbReference type="EMBL" id="AUSU01004102">
    <property type="protein sequence ID" value="EPS65678.1"/>
    <property type="molecule type" value="Genomic_DNA"/>
</dbReference>
<feature type="compositionally biased region" description="Low complexity" evidence="2">
    <location>
        <begin position="8"/>
        <end position="23"/>
    </location>
</feature>
<dbReference type="GO" id="GO:0016020">
    <property type="term" value="C:membrane"/>
    <property type="evidence" value="ECO:0007669"/>
    <property type="project" value="UniProtKB-ARBA"/>
</dbReference>
<gene>
    <name evidence="4" type="ORF">M569_09094</name>
</gene>
<feature type="domain" description="PX" evidence="3">
    <location>
        <begin position="23"/>
        <end position="154"/>
    </location>
</feature>
<keyword evidence="5" id="KW-1185">Reference proteome</keyword>
<dbReference type="PROSITE" id="PS50195">
    <property type="entry name" value="PX"/>
    <property type="match status" value="1"/>
</dbReference>
<dbReference type="Gene3D" id="1.20.1270.60">
    <property type="entry name" value="Arfaptin homology (AH) domain/BAR domain"/>
    <property type="match status" value="1"/>
</dbReference>
<name>S8DRD1_9LAMI</name>
<dbReference type="FunFam" id="3.30.1520.10:FF:000028">
    <property type="entry name" value="sorting nexin 1 isoform X2"/>
    <property type="match status" value="1"/>
</dbReference>
<dbReference type="SUPFAM" id="SSF103657">
    <property type="entry name" value="BAR/IMD domain-like"/>
    <property type="match status" value="1"/>
</dbReference>
<evidence type="ECO:0000256" key="1">
    <source>
        <dbReference type="SAM" id="Coils"/>
    </source>
</evidence>
<evidence type="ECO:0000313" key="5">
    <source>
        <dbReference type="Proteomes" id="UP000015453"/>
    </source>
</evidence>